<dbReference type="Gene3D" id="2.130.10.10">
    <property type="entry name" value="YVTN repeat-like/Quinoprotein amine dehydrogenase"/>
    <property type="match status" value="1"/>
</dbReference>
<dbReference type="AlphaFoldDB" id="A0A923LHX5"/>
<accession>A0A923LHX5</accession>
<dbReference type="SUPFAM" id="SSF51004">
    <property type="entry name" value="C-terminal (heme d1) domain of cytochrome cd1-nitrite reductase"/>
    <property type="match status" value="1"/>
</dbReference>
<dbReference type="InterPro" id="IPR011048">
    <property type="entry name" value="Haem_d1_sf"/>
</dbReference>
<dbReference type="GO" id="GO:0017057">
    <property type="term" value="F:6-phosphogluconolactonase activity"/>
    <property type="evidence" value="ECO:0007669"/>
    <property type="project" value="TreeGrafter"/>
</dbReference>
<dbReference type="InterPro" id="IPR050282">
    <property type="entry name" value="Cycloisomerase_2"/>
</dbReference>
<dbReference type="Proteomes" id="UP000652477">
    <property type="component" value="Unassembled WGS sequence"/>
</dbReference>
<evidence type="ECO:0000313" key="3">
    <source>
        <dbReference type="Proteomes" id="UP000652477"/>
    </source>
</evidence>
<evidence type="ECO:0000256" key="1">
    <source>
        <dbReference type="ARBA" id="ARBA00005564"/>
    </source>
</evidence>
<dbReference type="PANTHER" id="PTHR30344">
    <property type="entry name" value="6-PHOSPHOGLUCONOLACTONASE-RELATED"/>
    <property type="match status" value="1"/>
</dbReference>
<reference evidence="2" key="1">
    <citation type="submission" date="2020-08" db="EMBL/GenBank/DDBJ databases">
        <title>Genome public.</title>
        <authorList>
            <person name="Liu C."/>
            <person name="Sun Q."/>
        </authorList>
    </citation>
    <scope>NUCLEOTIDE SEQUENCE</scope>
    <source>
        <strain evidence="2">NSJ-55</strain>
    </source>
</reference>
<proteinExistence type="inferred from homology"/>
<dbReference type="EMBL" id="JACOPF010000001">
    <property type="protein sequence ID" value="MBC5688371.1"/>
    <property type="molecule type" value="Genomic_DNA"/>
</dbReference>
<dbReference type="InterPro" id="IPR019405">
    <property type="entry name" value="Lactonase_7-beta_prop"/>
</dbReference>
<name>A0A923LHX5_9FIRM</name>
<gene>
    <name evidence="2" type="ORF">H8S37_05440</name>
</gene>
<dbReference type="InterPro" id="IPR015943">
    <property type="entry name" value="WD40/YVTN_repeat-like_dom_sf"/>
</dbReference>
<sequence>MSQKVYTIVGNWGFAPAPKGISTFHYDMENGTLEPIETIHPEIAAGQLCLDEERQILYAVNECGERRGEIGGGGYVLAFSIDPFNGRLKLLNEQSSLSPEPSYLCMSQNQKYLITCHCADPWHVTKIVKKEDGSFENEVLFDDTTLVLFPILEDGRIGEPCDVLLTEGTGGKGEHSQRNVDPVTQHIQLVEVISRLHAVVRAPDKNFFVACDKGMDRLITFKVDEEKGRFIKLGEYKVEEVASFPRYGVFHPTLPVFYANNENLAVLNCFHYNENGELKPFDKISLLFEKVGLIDGKPVGAQDILMHPNGKTLYVTLCGLNDIVVLSLDEEGHPKLRQHINSRGNLPRGICLSPDQRFLLSGNMVSGDITVFKVLKDGTLEDTGKKYEAVSPSAIRMMVVDETDNISK</sequence>
<dbReference type="RefSeq" id="WP_186874989.1">
    <property type="nucleotide sequence ID" value="NZ_JACOPF010000001.1"/>
</dbReference>
<comment type="similarity">
    <text evidence="1">Belongs to the cycloisomerase 2 family.</text>
</comment>
<dbReference type="Pfam" id="PF10282">
    <property type="entry name" value="Lactonase"/>
    <property type="match status" value="1"/>
</dbReference>
<keyword evidence="3" id="KW-1185">Reference proteome</keyword>
<evidence type="ECO:0000313" key="2">
    <source>
        <dbReference type="EMBL" id="MBC5688371.1"/>
    </source>
</evidence>
<protein>
    <submittedName>
        <fullName evidence="2">Beta-propeller fold lactonase family protein</fullName>
    </submittedName>
</protein>
<dbReference type="PANTHER" id="PTHR30344:SF1">
    <property type="entry name" value="6-PHOSPHOGLUCONOLACTONASE"/>
    <property type="match status" value="1"/>
</dbReference>
<comment type="caution">
    <text evidence="2">The sequence shown here is derived from an EMBL/GenBank/DDBJ whole genome shotgun (WGS) entry which is preliminary data.</text>
</comment>
<organism evidence="2 3">
    <name type="scientific">Mediterraneibacter hominis</name>
    <dbReference type="NCBI Taxonomy" id="2763054"/>
    <lineage>
        <taxon>Bacteria</taxon>
        <taxon>Bacillati</taxon>
        <taxon>Bacillota</taxon>
        <taxon>Clostridia</taxon>
        <taxon>Lachnospirales</taxon>
        <taxon>Lachnospiraceae</taxon>
        <taxon>Mediterraneibacter</taxon>
    </lineage>
</organism>